<dbReference type="Gene3D" id="3.40.630.50">
    <property type="entry name" value="AF0625-like"/>
    <property type="match status" value="1"/>
</dbReference>
<dbReference type="InterPro" id="IPR007508">
    <property type="entry name" value="DtdA"/>
</dbReference>
<dbReference type="Proteomes" id="UP000825729">
    <property type="component" value="Unassembled WGS sequence"/>
</dbReference>
<sequence length="376" mass="40658">MTTLLPFPFMLITLEGTHHGPVVNTPTMFVEIGSTEEYLKRQDAAQAIAQAADVRRRKTQTVPAKKRVAWNDQTRSNNRETGGDELSTLPPKTTQNDGDELLTLCDALIKTDNLQLSDANVKLADKQAALEKLQWEVANANSKAAKLQEDLDSMEGESATIMGIAGRRSVAYAKEHPSEETIAMAAEARVRLRSLLFTSNSRKRGDAVLGKRTMWLKRVMDPMYFLPKCLFNRVFVEACTGVSLCQAISPGKPENPGPSDDGHLPDLPQNGVPPQDAERAPVVRPGDEGVGQHHREAELVPQGGHGVQALGPSDQLRAALGGDGEGVVDREHGSEQGHHGVVGGGEVEGLRHPRDGGVGSPDDVVHVELEIRHPGF</sequence>
<dbReference type="GO" id="GO:0010497">
    <property type="term" value="P:plasmodesmata-mediated intercellular transport"/>
    <property type="evidence" value="ECO:0007669"/>
    <property type="project" value="InterPro"/>
</dbReference>
<dbReference type="AlphaFoldDB" id="A0AAV7FA05"/>
<name>A0AAV7FA05_ARIFI</name>
<dbReference type="PANTHER" id="PTHR35502">
    <property type="entry name" value="PROTEIN MICROTUBULE BINDING PROTEIN 2C"/>
    <property type="match status" value="1"/>
</dbReference>
<dbReference type="GO" id="GO:0051499">
    <property type="term" value="F:D-aminoacyl-tRNA deacylase activity"/>
    <property type="evidence" value="ECO:0007669"/>
    <property type="project" value="InterPro"/>
</dbReference>
<feature type="compositionally biased region" description="Basic residues" evidence="2">
    <location>
        <begin position="56"/>
        <end position="68"/>
    </location>
</feature>
<feature type="compositionally biased region" description="Basic and acidic residues" evidence="2">
    <location>
        <begin position="327"/>
        <end position="338"/>
    </location>
</feature>
<accession>A0AAV7FA05</accession>
<dbReference type="EMBL" id="JAINDJ010000002">
    <property type="protein sequence ID" value="KAG9457075.1"/>
    <property type="molecule type" value="Genomic_DNA"/>
</dbReference>
<protein>
    <submittedName>
        <fullName evidence="3">Uncharacterized protein</fullName>
    </submittedName>
</protein>
<gene>
    <name evidence="3" type="ORF">H6P81_001583</name>
</gene>
<proteinExistence type="predicted"/>
<reference evidence="3 4" key="1">
    <citation type="submission" date="2021-07" db="EMBL/GenBank/DDBJ databases">
        <title>The Aristolochia fimbriata genome: insights into angiosperm evolution, floral development and chemical biosynthesis.</title>
        <authorList>
            <person name="Jiao Y."/>
        </authorList>
    </citation>
    <scope>NUCLEOTIDE SEQUENCE [LARGE SCALE GENOMIC DNA]</scope>
    <source>
        <strain evidence="3">IBCAS-2021</strain>
        <tissue evidence="3">Leaf</tissue>
    </source>
</reference>
<feature type="coiled-coil region" evidence="1">
    <location>
        <begin position="116"/>
        <end position="157"/>
    </location>
</feature>
<comment type="caution">
    <text evidence="3">The sequence shown here is derived from an EMBL/GenBank/DDBJ whole genome shotgun (WGS) entry which is preliminary data.</text>
</comment>
<evidence type="ECO:0000256" key="1">
    <source>
        <dbReference type="SAM" id="Coils"/>
    </source>
</evidence>
<evidence type="ECO:0000313" key="4">
    <source>
        <dbReference type="Proteomes" id="UP000825729"/>
    </source>
</evidence>
<dbReference type="Pfam" id="PF04414">
    <property type="entry name" value="tRNA_deacylase"/>
    <property type="match status" value="1"/>
</dbReference>
<keyword evidence="4" id="KW-1185">Reference proteome</keyword>
<evidence type="ECO:0000256" key="2">
    <source>
        <dbReference type="SAM" id="MobiDB-lite"/>
    </source>
</evidence>
<dbReference type="InterPro" id="IPR040289">
    <property type="entry name" value="MBP2C"/>
</dbReference>
<dbReference type="GO" id="GO:0008017">
    <property type="term" value="F:microtubule binding"/>
    <property type="evidence" value="ECO:0007669"/>
    <property type="project" value="InterPro"/>
</dbReference>
<feature type="region of interest" description="Disordered" evidence="2">
    <location>
        <begin position="250"/>
        <end position="364"/>
    </location>
</feature>
<dbReference type="SUPFAM" id="SSF142535">
    <property type="entry name" value="AF0625-like"/>
    <property type="match status" value="1"/>
</dbReference>
<organism evidence="3 4">
    <name type="scientific">Aristolochia fimbriata</name>
    <name type="common">White veined hardy Dutchman's pipe vine</name>
    <dbReference type="NCBI Taxonomy" id="158543"/>
    <lineage>
        <taxon>Eukaryota</taxon>
        <taxon>Viridiplantae</taxon>
        <taxon>Streptophyta</taxon>
        <taxon>Embryophyta</taxon>
        <taxon>Tracheophyta</taxon>
        <taxon>Spermatophyta</taxon>
        <taxon>Magnoliopsida</taxon>
        <taxon>Magnoliidae</taxon>
        <taxon>Piperales</taxon>
        <taxon>Aristolochiaceae</taxon>
        <taxon>Aristolochia</taxon>
    </lineage>
</organism>
<keyword evidence="1" id="KW-0175">Coiled coil</keyword>
<evidence type="ECO:0000313" key="3">
    <source>
        <dbReference type="EMBL" id="KAG9457075.1"/>
    </source>
</evidence>
<dbReference type="PANTHER" id="PTHR35502:SF2">
    <property type="entry name" value="PROTEIN MICROTUBULE BINDING PROTEIN 2C"/>
    <property type="match status" value="1"/>
</dbReference>
<feature type="compositionally biased region" description="Basic and acidic residues" evidence="2">
    <location>
        <begin position="276"/>
        <end position="298"/>
    </location>
</feature>
<feature type="region of interest" description="Disordered" evidence="2">
    <location>
        <begin position="56"/>
        <end position="97"/>
    </location>
</feature>